<dbReference type="PANTHER" id="PTHR40469">
    <property type="entry name" value="SECRETED GLYCOSYL HYDROLASE"/>
    <property type="match status" value="1"/>
</dbReference>
<feature type="chain" id="PRO_5045781765" evidence="1">
    <location>
        <begin position="27"/>
        <end position="237"/>
    </location>
</feature>
<keyword evidence="1" id="KW-0732">Signal</keyword>
<feature type="domain" description="ThuA-like" evidence="2">
    <location>
        <begin position="30"/>
        <end position="234"/>
    </location>
</feature>
<dbReference type="Proteomes" id="UP001485459">
    <property type="component" value="Chromosome"/>
</dbReference>
<evidence type="ECO:0000313" key="3">
    <source>
        <dbReference type="EMBL" id="WZN40901.1"/>
    </source>
</evidence>
<dbReference type="EMBL" id="CP149822">
    <property type="protein sequence ID" value="WZN40901.1"/>
    <property type="molecule type" value="Genomic_DNA"/>
</dbReference>
<organism evidence="3 4">
    <name type="scientific">Chitinophaga pollutisoli</name>
    <dbReference type="NCBI Taxonomy" id="3133966"/>
    <lineage>
        <taxon>Bacteria</taxon>
        <taxon>Pseudomonadati</taxon>
        <taxon>Bacteroidota</taxon>
        <taxon>Chitinophagia</taxon>
        <taxon>Chitinophagales</taxon>
        <taxon>Chitinophagaceae</taxon>
        <taxon>Chitinophaga</taxon>
    </lineage>
</organism>
<dbReference type="InterPro" id="IPR029010">
    <property type="entry name" value="ThuA-like"/>
</dbReference>
<dbReference type="SUPFAM" id="SSF52317">
    <property type="entry name" value="Class I glutamine amidotransferase-like"/>
    <property type="match status" value="1"/>
</dbReference>
<name>A0ABZ2YPS0_9BACT</name>
<reference evidence="4" key="1">
    <citation type="submission" date="2024-03" db="EMBL/GenBank/DDBJ databases">
        <title>Chitinophaga horti sp. nov., isolated from garden soil.</title>
        <authorList>
            <person name="Lee D.S."/>
            <person name="Han D.M."/>
            <person name="Baek J.H."/>
            <person name="Choi D.G."/>
            <person name="Jeon J.H."/>
            <person name="Jeon C.O."/>
        </authorList>
    </citation>
    <scope>NUCLEOTIDE SEQUENCE [LARGE SCALE GENOMIC DNA]</scope>
    <source>
        <strain evidence="4">GPA1</strain>
    </source>
</reference>
<proteinExistence type="predicted"/>
<dbReference type="Gene3D" id="3.40.50.880">
    <property type="match status" value="1"/>
</dbReference>
<protein>
    <submittedName>
        <fullName evidence="3">ThuA domain-containing protein</fullName>
    </submittedName>
</protein>
<dbReference type="Pfam" id="PF06283">
    <property type="entry name" value="ThuA"/>
    <property type="match status" value="1"/>
</dbReference>
<gene>
    <name evidence="3" type="ORF">WJU16_23335</name>
</gene>
<dbReference type="PANTHER" id="PTHR40469:SF2">
    <property type="entry name" value="GALACTOSE-BINDING DOMAIN-LIKE SUPERFAMILY PROTEIN"/>
    <property type="match status" value="1"/>
</dbReference>
<feature type="signal peptide" evidence="1">
    <location>
        <begin position="1"/>
        <end position="26"/>
    </location>
</feature>
<sequence length="237" mass="25951">MNSKHFFRQLLAFALMLAALPLAAQKAPVRVLVVGGGGSHDFNRWYKVEDAATLERDGFAKVTYTDDPSTITALLPEADVLLLANNQPIKDPAARNAIFAHADAGKGLVLAHAAIWYNWKDWPEYNARLVGGGSRSHEKYGPFTVTLKGKHPVTRKVPKSFTLDDELYHYNADPAAAKIAVLAESSNGKGVIHPAVFIVEHPKSRIVGLALGHDDKSHELAAYQTLLRNAVKWAGRR</sequence>
<accession>A0ABZ2YPS0</accession>
<dbReference type="RefSeq" id="WP_341835765.1">
    <property type="nucleotide sequence ID" value="NZ_CP149822.1"/>
</dbReference>
<evidence type="ECO:0000313" key="4">
    <source>
        <dbReference type="Proteomes" id="UP001485459"/>
    </source>
</evidence>
<keyword evidence="4" id="KW-1185">Reference proteome</keyword>
<evidence type="ECO:0000259" key="2">
    <source>
        <dbReference type="Pfam" id="PF06283"/>
    </source>
</evidence>
<evidence type="ECO:0000256" key="1">
    <source>
        <dbReference type="SAM" id="SignalP"/>
    </source>
</evidence>
<dbReference type="InterPro" id="IPR029062">
    <property type="entry name" value="Class_I_gatase-like"/>
</dbReference>